<dbReference type="SUPFAM" id="SSF52047">
    <property type="entry name" value="RNI-like"/>
    <property type="match status" value="1"/>
</dbReference>
<reference evidence="2 3" key="1">
    <citation type="journal article" date="2020" name="Cell">
        <title>Large-Scale Comparative Analyses of Tick Genomes Elucidate Their Genetic Diversity and Vector Capacities.</title>
        <authorList>
            <consortium name="Tick Genome and Microbiome Consortium (TIGMIC)"/>
            <person name="Jia N."/>
            <person name="Wang J."/>
            <person name="Shi W."/>
            <person name="Du L."/>
            <person name="Sun Y."/>
            <person name="Zhan W."/>
            <person name="Jiang J.F."/>
            <person name="Wang Q."/>
            <person name="Zhang B."/>
            <person name="Ji P."/>
            <person name="Bell-Sakyi L."/>
            <person name="Cui X.M."/>
            <person name="Yuan T.T."/>
            <person name="Jiang B.G."/>
            <person name="Yang W.F."/>
            <person name="Lam T.T."/>
            <person name="Chang Q.C."/>
            <person name="Ding S.J."/>
            <person name="Wang X.J."/>
            <person name="Zhu J.G."/>
            <person name="Ruan X.D."/>
            <person name="Zhao L."/>
            <person name="Wei J.T."/>
            <person name="Ye R.Z."/>
            <person name="Que T.C."/>
            <person name="Du C.H."/>
            <person name="Zhou Y.H."/>
            <person name="Cheng J.X."/>
            <person name="Dai P.F."/>
            <person name="Guo W.B."/>
            <person name="Han X.H."/>
            <person name="Huang E.J."/>
            <person name="Li L.F."/>
            <person name="Wei W."/>
            <person name="Gao Y.C."/>
            <person name="Liu J.Z."/>
            <person name="Shao H.Z."/>
            <person name="Wang X."/>
            <person name="Wang C.C."/>
            <person name="Yang T.C."/>
            <person name="Huo Q.B."/>
            <person name="Li W."/>
            <person name="Chen H.Y."/>
            <person name="Chen S.E."/>
            <person name="Zhou L.G."/>
            <person name="Ni X.B."/>
            <person name="Tian J.H."/>
            <person name="Sheng Y."/>
            <person name="Liu T."/>
            <person name="Pan Y.S."/>
            <person name="Xia L.Y."/>
            <person name="Li J."/>
            <person name="Zhao F."/>
            <person name="Cao W.C."/>
        </authorList>
    </citation>
    <scope>NUCLEOTIDE SEQUENCE [LARGE SCALE GENOMIC DNA]</scope>
    <source>
        <strain evidence="2">HaeL-2018</strain>
    </source>
</reference>
<dbReference type="Gene3D" id="3.80.10.10">
    <property type="entry name" value="Ribonuclease Inhibitor"/>
    <property type="match status" value="1"/>
</dbReference>
<dbReference type="PROSITE" id="PS50181">
    <property type="entry name" value="FBOX"/>
    <property type="match status" value="1"/>
</dbReference>
<dbReference type="InterPro" id="IPR001810">
    <property type="entry name" value="F-box_dom"/>
</dbReference>
<feature type="domain" description="F-box" evidence="1">
    <location>
        <begin position="57"/>
        <end position="103"/>
    </location>
</feature>
<evidence type="ECO:0000313" key="2">
    <source>
        <dbReference type="EMBL" id="KAH9370618.1"/>
    </source>
</evidence>
<dbReference type="SUPFAM" id="SSF81383">
    <property type="entry name" value="F-box domain"/>
    <property type="match status" value="1"/>
</dbReference>
<protein>
    <recommendedName>
        <fullName evidence="1">F-box domain-containing protein</fullName>
    </recommendedName>
</protein>
<dbReference type="InterPro" id="IPR036047">
    <property type="entry name" value="F-box-like_dom_sf"/>
</dbReference>
<accession>A0A9J6G541</accession>
<proteinExistence type="predicted"/>
<dbReference type="InterPro" id="IPR032675">
    <property type="entry name" value="LRR_dom_sf"/>
</dbReference>
<sequence length="497" mass="56560">MSVYSFLIACGKKQANKQRHRQRHYHERNISLQTLSQSIDAEEEKEPARTMRGIGFAMEFDDLPFELVLMIFSYLPQEILEEIIRVSQRWMQLALDPSLLTTVCIDPWLAANPQRVRKTLERATMLHSLYITTEVVDWDIIASASTGFPLLNCLVIPGGGFSHRAMPAILEHSEVLTTIVLWGRYRLAANDVRTLETGRSLKRIVTSDHLQIHDDALYQICCSCPRHERLKLDLKKVSRSKSCTCVKGLRHLRHLSVSVIFTAGSIQVSKSCPGLATLEIGSVWNESDVSMAQPLQGFLQLKSLRLIHGYGEWLQNRKIHTPPFLKRFEVPGLVMDMQPFYQLMLSFRKTLRHIHIEVSKLPGESLRVLRACKKPESLRVQGLSGNTIVFSNLHRLPRLLAPSFHIVADPAEAVCQLRSIVDAQDRSPRGKTRLVLNIVCGSHDAHVKIRRAANAFVDCLTLNTFMTTRHILELEGQFSTGGEFSYLPWKLETSWRQ</sequence>
<keyword evidence="3" id="KW-1185">Reference proteome</keyword>
<name>A0A9J6G541_HAELO</name>
<dbReference type="VEuPathDB" id="VectorBase:HLOH_055268"/>
<dbReference type="EMBL" id="JABSTR010000005">
    <property type="protein sequence ID" value="KAH9370618.1"/>
    <property type="molecule type" value="Genomic_DNA"/>
</dbReference>
<dbReference type="Proteomes" id="UP000821853">
    <property type="component" value="Chromosome 3"/>
</dbReference>
<dbReference type="AlphaFoldDB" id="A0A9J6G541"/>
<organism evidence="2 3">
    <name type="scientific">Haemaphysalis longicornis</name>
    <name type="common">Bush tick</name>
    <dbReference type="NCBI Taxonomy" id="44386"/>
    <lineage>
        <taxon>Eukaryota</taxon>
        <taxon>Metazoa</taxon>
        <taxon>Ecdysozoa</taxon>
        <taxon>Arthropoda</taxon>
        <taxon>Chelicerata</taxon>
        <taxon>Arachnida</taxon>
        <taxon>Acari</taxon>
        <taxon>Parasitiformes</taxon>
        <taxon>Ixodida</taxon>
        <taxon>Ixodoidea</taxon>
        <taxon>Ixodidae</taxon>
        <taxon>Haemaphysalinae</taxon>
        <taxon>Haemaphysalis</taxon>
    </lineage>
</organism>
<evidence type="ECO:0000259" key="1">
    <source>
        <dbReference type="PROSITE" id="PS50181"/>
    </source>
</evidence>
<gene>
    <name evidence="2" type="ORF">HPB48_010719</name>
</gene>
<evidence type="ECO:0000313" key="3">
    <source>
        <dbReference type="Proteomes" id="UP000821853"/>
    </source>
</evidence>
<comment type="caution">
    <text evidence="2">The sequence shown here is derived from an EMBL/GenBank/DDBJ whole genome shotgun (WGS) entry which is preliminary data.</text>
</comment>
<dbReference type="Pfam" id="PF12937">
    <property type="entry name" value="F-box-like"/>
    <property type="match status" value="1"/>
</dbReference>
<dbReference type="OrthoDB" id="10257471at2759"/>